<protein>
    <submittedName>
        <fullName evidence="1">Uncharacterized protein</fullName>
    </submittedName>
</protein>
<gene>
    <name evidence="1" type="ORF">SVIM_LOCUS203266</name>
</gene>
<evidence type="ECO:0000313" key="1">
    <source>
        <dbReference type="EMBL" id="VFU37855.1"/>
    </source>
</evidence>
<sequence length="71" mass="7858">MIPPQPHLHRRRGSSLSLAQLERCKHSMCHDGTCDADDEEGTVGCTLRRLSINLSFVEVPVTLTSCAFEGF</sequence>
<dbReference type="AlphaFoldDB" id="A0A6N2LAU8"/>
<dbReference type="EMBL" id="CAADRP010001335">
    <property type="protein sequence ID" value="VFU37855.1"/>
    <property type="molecule type" value="Genomic_DNA"/>
</dbReference>
<reference evidence="1" key="1">
    <citation type="submission" date="2019-03" db="EMBL/GenBank/DDBJ databases">
        <authorList>
            <person name="Mank J."/>
            <person name="Almeida P."/>
        </authorList>
    </citation>
    <scope>NUCLEOTIDE SEQUENCE</scope>
    <source>
        <strain evidence="1">78183</strain>
    </source>
</reference>
<name>A0A6N2LAU8_SALVM</name>
<organism evidence="1">
    <name type="scientific">Salix viminalis</name>
    <name type="common">Common osier</name>
    <name type="synonym">Basket willow</name>
    <dbReference type="NCBI Taxonomy" id="40686"/>
    <lineage>
        <taxon>Eukaryota</taxon>
        <taxon>Viridiplantae</taxon>
        <taxon>Streptophyta</taxon>
        <taxon>Embryophyta</taxon>
        <taxon>Tracheophyta</taxon>
        <taxon>Spermatophyta</taxon>
        <taxon>Magnoliopsida</taxon>
        <taxon>eudicotyledons</taxon>
        <taxon>Gunneridae</taxon>
        <taxon>Pentapetalae</taxon>
        <taxon>rosids</taxon>
        <taxon>fabids</taxon>
        <taxon>Malpighiales</taxon>
        <taxon>Salicaceae</taxon>
        <taxon>Saliceae</taxon>
        <taxon>Salix</taxon>
    </lineage>
</organism>
<accession>A0A6N2LAU8</accession>
<proteinExistence type="predicted"/>